<dbReference type="AlphaFoldDB" id="A0A8D2D8H1"/>
<evidence type="ECO:0000256" key="4">
    <source>
        <dbReference type="ARBA" id="ARBA00022475"/>
    </source>
</evidence>
<evidence type="ECO:0000313" key="20">
    <source>
        <dbReference type="Proteomes" id="UP000694564"/>
    </source>
</evidence>
<dbReference type="InterPro" id="IPR057755">
    <property type="entry name" value="UNC5A-D-like_N"/>
</dbReference>
<keyword evidence="12 16" id="KW-0675">Receptor</keyword>
<dbReference type="InterPro" id="IPR003598">
    <property type="entry name" value="Ig_sub2"/>
</dbReference>
<organism evidence="19 20">
    <name type="scientific">Sciurus vulgaris</name>
    <name type="common">Eurasian red squirrel</name>
    <dbReference type="NCBI Taxonomy" id="55149"/>
    <lineage>
        <taxon>Eukaryota</taxon>
        <taxon>Metazoa</taxon>
        <taxon>Chordata</taxon>
        <taxon>Craniata</taxon>
        <taxon>Vertebrata</taxon>
        <taxon>Euteleostomi</taxon>
        <taxon>Mammalia</taxon>
        <taxon>Eutheria</taxon>
        <taxon>Euarchontoglires</taxon>
        <taxon>Glires</taxon>
        <taxon>Rodentia</taxon>
        <taxon>Sciuromorpha</taxon>
        <taxon>Sciuridae</taxon>
        <taxon>Sciurinae</taxon>
        <taxon>Sciurini</taxon>
        <taxon>Sciurus</taxon>
    </lineage>
</organism>
<dbReference type="GO" id="GO:0098742">
    <property type="term" value="P:cell-cell adhesion via plasma-membrane adhesion molecules"/>
    <property type="evidence" value="ECO:0007669"/>
    <property type="project" value="Ensembl"/>
</dbReference>
<dbReference type="PROSITE" id="PS51145">
    <property type="entry name" value="ZU5"/>
    <property type="match status" value="1"/>
</dbReference>
<dbReference type="FunFam" id="2.20.100.10:FF:000008">
    <property type="entry name" value="Unc-5 netrin receptor C"/>
    <property type="match status" value="1"/>
</dbReference>
<dbReference type="GO" id="GO:0021859">
    <property type="term" value="P:pyramidal neuron differentiation"/>
    <property type="evidence" value="ECO:0007669"/>
    <property type="project" value="Ensembl"/>
</dbReference>
<dbReference type="SMART" id="SM00005">
    <property type="entry name" value="DEATH"/>
    <property type="match status" value="1"/>
</dbReference>
<dbReference type="GeneTree" id="ENSGT00950000182815"/>
<dbReference type="InterPro" id="IPR036383">
    <property type="entry name" value="TSP1_rpt_sf"/>
</dbReference>
<feature type="transmembrane region" description="Helical" evidence="16">
    <location>
        <begin position="384"/>
        <end position="407"/>
    </location>
</feature>
<dbReference type="GO" id="GO:0007411">
    <property type="term" value="P:axon guidance"/>
    <property type="evidence" value="ECO:0007669"/>
    <property type="project" value="Ensembl"/>
</dbReference>
<evidence type="ECO:0000259" key="18">
    <source>
        <dbReference type="PROSITE" id="PS51145"/>
    </source>
</evidence>
<dbReference type="InterPro" id="IPR011029">
    <property type="entry name" value="DEATH-like_dom_sf"/>
</dbReference>
<dbReference type="CDD" id="cd08801">
    <property type="entry name" value="Death_UNC5D"/>
    <property type="match status" value="1"/>
</dbReference>
<dbReference type="FunFam" id="1.10.533.10:FF:000001">
    <property type="entry name" value="Unc-5 netrin receptor B"/>
    <property type="match status" value="1"/>
</dbReference>
<dbReference type="Gene3D" id="2.20.100.10">
    <property type="entry name" value="Thrombospondin type-1 (TSP1) repeat"/>
    <property type="match status" value="2"/>
</dbReference>
<evidence type="ECO:0000313" key="19">
    <source>
        <dbReference type="Ensembl" id="ENSSVLP00005020651.1"/>
    </source>
</evidence>
<dbReference type="Pfam" id="PF17217">
    <property type="entry name" value="UPA"/>
    <property type="match status" value="1"/>
</dbReference>
<evidence type="ECO:0000256" key="12">
    <source>
        <dbReference type="ARBA" id="ARBA00023170"/>
    </source>
</evidence>
<reference evidence="19" key="2">
    <citation type="submission" date="2025-09" db="UniProtKB">
        <authorList>
            <consortium name="Ensembl"/>
        </authorList>
    </citation>
    <scope>IDENTIFICATION</scope>
</reference>
<dbReference type="PANTHER" id="PTHR12582">
    <property type="entry name" value="NETRIN RECEPTOR UNC5"/>
    <property type="match status" value="1"/>
</dbReference>
<dbReference type="Pfam" id="PF25609">
    <property type="entry name" value="Unc5_NetrinR_N"/>
    <property type="match status" value="1"/>
</dbReference>
<dbReference type="GO" id="GO:0006915">
    <property type="term" value="P:apoptotic process"/>
    <property type="evidence" value="ECO:0007669"/>
    <property type="project" value="UniProtKB-KW"/>
</dbReference>
<evidence type="ECO:0000256" key="9">
    <source>
        <dbReference type="ARBA" id="ARBA00022989"/>
    </source>
</evidence>
<dbReference type="InterPro" id="IPR042058">
    <property type="entry name" value="UNC5D_Death"/>
</dbReference>
<dbReference type="SMART" id="SM00409">
    <property type="entry name" value="IG"/>
    <property type="match status" value="1"/>
</dbReference>
<dbReference type="Pfam" id="PF00531">
    <property type="entry name" value="Death"/>
    <property type="match status" value="1"/>
</dbReference>
<dbReference type="SMART" id="SM00408">
    <property type="entry name" value="IGc2"/>
    <property type="match status" value="1"/>
</dbReference>
<evidence type="ECO:0000256" key="13">
    <source>
        <dbReference type="ARBA" id="ARBA00023180"/>
    </source>
</evidence>
<feature type="signal peptide" evidence="16">
    <location>
        <begin position="1"/>
        <end position="31"/>
    </location>
</feature>
<keyword evidence="3 16" id="KW-0217">Developmental protein</keyword>
<comment type="similarity">
    <text evidence="2 16">Belongs to the unc-5 family.</text>
</comment>
<protein>
    <recommendedName>
        <fullName evidence="16">Netrin receptor UNC5</fullName>
    </recommendedName>
</protein>
<dbReference type="PROSITE" id="PS50092">
    <property type="entry name" value="TSP1"/>
    <property type="match status" value="2"/>
</dbReference>
<dbReference type="SUPFAM" id="SSF47986">
    <property type="entry name" value="DEATH domain"/>
    <property type="match status" value="1"/>
</dbReference>
<dbReference type="GO" id="GO:0009986">
    <property type="term" value="C:cell surface"/>
    <property type="evidence" value="ECO:0007669"/>
    <property type="project" value="Ensembl"/>
</dbReference>
<evidence type="ECO:0000256" key="2">
    <source>
        <dbReference type="ARBA" id="ARBA00009844"/>
    </source>
</evidence>
<comment type="subcellular location">
    <subcellularLocation>
        <location evidence="1 16">Cell membrane</location>
        <topology evidence="1 16">Single-pass type I membrane protein</topology>
    </subcellularLocation>
</comment>
<keyword evidence="14 16" id="KW-0393">Immunoglobulin domain</keyword>
<dbReference type="GO" id="GO:0005886">
    <property type="term" value="C:plasma membrane"/>
    <property type="evidence" value="ECO:0007669"/>
    <property type="project" value="UniProtKB-SubCell"/>
</dbReference>
<keyword evidence="13" id="KW-0325">Glycoprotein</keyword>
<dbReference type="GO" id="GO:0005042">
    <property type="term" value="F:netrin receptor activity"/>
    <property type="evidence" value="ECO:0007669"/>
    <property type="project" value="UniProtKB-UniRule"/>
</dbReference>
<dbReference type="FunFam" id="2.20.100.10:FF:000002">
    <property type="entry name" value="Unc-5 netrin receptor C"/>
    <property type="match status" value="1"/>
</dbReference>
<evidence type="ECO:0000256" key="1">
    <source>
        <dbReference type="ARBA" id="ARBA00004251"/>
    </source>
</evidence>
<keyword evidence="5 16" id="KW-0812">Transmembrane</keyword>
<dbReference type="InterPro" id="IPR000906">
    <property type="entry name" value="ZU5_dom"/>
</dbReference>
<dbReference type="Pfam" id="PF00791">
    <property type="entry name" value="ZU5"/>
    <property type="match status" value="1"/>
</dbReference>
<reference evidence="19" key="1">
    <citation type="submission" date="2025-08" db="UniProtKB">
        <authorList>
            <consortium name="Ensembl"/>
        </authorList>
    </citation>
    <scope>IDENTIFICATION</scope>
</reference>
<evidence type="ECO:0000256" key="8">
    <source>
        <dbReference type="ARBA" id="ARBA00022737"/>
    </source>
</evidence>
<feature type="domain" description="Ig-like" evidence="17">
    <location>
        <begin position="165"/>
        <end position="243"/>
    </location>
</feature>
<dbReference type="Gene3D" id="2.60.40.10">
    <property type="entry name" value="Immunoglobulins"/>
    <property type="match status" value="2"/>
</dbReference>
<keyword evidence="6" id="KW-0053">Apoptosis</keyword>
<evidence type="ECO:0000256" key="7">
    <source>
        <dbReference type="ARBA" id="ARBA00022729"/>
    </source>
</evidence>
<dbReference type="Gene3D" id="2.60.220.30">
    <property type="match status" value="1"/>
</dbReference>
<keyword evidence="9 16" id="KW-1133">Transmembrane helix</keyword>
<dbReference type="Proteomes" id="UP000694564">
    <property type="component" value="Chromosome 5"/>
</dbReference>
<feature type="chain" id="PRO_5034613698" description="Netrin receptor UNC5" evidence="16">
    <location>
        <begin position="32"/>
        <end position="957"/>
    </location>
</feature>
<keyword evidence="8" id="KW-0677">Repeat</keyword>
<evidence type="ECO:0000256" key="14">
    <source>
        <dbReference type="ARBA" id="ARBA00023319"/>
    </source>
</evidence>
<keyword evidence="20" id="KW-1185">Reference proteome</keyword>
<name>A0A8D2D8H1_SCIVU</name>
<keyword evidence="10 16" id="KW-0472">Membrane</keyword>
<dbReference type="InterPro" id="IPR013098">
    <property type="entry name" value="Ig_I-set"/>
</dbReference>
<dbReference type="SUPFAM" id="SSF82895">
    <property type="entry name" value="TSP-1 type 1 repeat"/>
    <property type="match status" value="2"/>
</dbReference>
<dbReference type="InterPro" id="IPR000488">
    <property type="entry name" value="Death_dom"/>
</dbReference>
<keyword evidence="4" id="KW-1003">Cell membrane</keyword>
<dbReference type="SMART" id="SM00209">
    <property type="entry name" value="TSP1"/>
    <property type="match status" value="2"/>
</dbReference>
<dbReference type="PROSITE" id="PS50835">
    <property type="entry name" value="IG_LIKE"/>
    <property type="match status" value="1"/>
</dbReference>
<proteinExistence type="inferred from homology"/>
<dbReference type="Ensembl" id="ENSSVLT00005023014.1">
    <property type="protein sequence ID" value="ENSSVLP00005020651.1"/>
    <property type="gene ID" value="ENSSVLG00005015920.1"/>
</dbReference>
<dbReference type="Pfam" id="PF07679">
    <property type="entry name" value="I-set"/>
    <property type="match status" value="1"/>
</dbReference>
<evidence type="ECO:0000256" key="5">
    <source>
        <dbReference type="ARBA" id="ARBA00022692"/>
    </source>
</evidence>
<keyword evidence="7 16" id="KW-0732">Signal</keyword>
<evidence type="ECO:0000259" key="17">
    <source>
        <dbReference type="PROSITE" id="PS50835"/>
    </source>
</evidence>
<dbReference type="InterPro" id="IPR007110">
    <property type="entry name" value="Ig-like_dom"/>
</dbReference>
<evidence type="ECO:0000256" key="16">
    <source>
        <dbReference type="RuleBase" id="RU367033"/>
    </source>
</evidence>
<evidence type="ECO:0000256" key="11">
    <source>
        <dbReference type="ARBA" id="ARBA00023157"/>
    </source>
</evidence>
<evidence type="ECO:0000256" key="6">
    <source>
        <dbReference type="ARBA" id="ARBA00022703"/>
    </source>
</evidence>
<dbReference type="InterPro" id="IPR033772">
    <property type="entry name" value="UPA"/>
</dbReference>
<dbReference type="FunFam" id="2.60.40.10:FF:000039">
    <property type="entry name" value="Unc-5 netrin receptor C"/>
    <property type="match status" value="1"/>
</dbReference>
<evidence type="ECO:0000256" key="15">
    <source>
        <dbReference type="ARBA" id="ARBA00062801"/>
    </source>
</evidence>
<dbReference type="InterPro" id="IPR013783">
    <property type="entry name" value="Ig-like_fold"/>
</dbReference>
<comment type="subunit">
    <text evidence="15">Interacts (via extracellular domain) with FLRT2 and FLRT3 (via extracellular domain); the interaction is direct. Has higher affinity for FLRT2. Identified in a complex with FLRT3 and ADGRL3; does not interact with ADGRL3 by itself.</text>
</comment>
<sequence length="957" mass="106412">MGRASAAGGGGGARRWLSWLGLCFWAVVAAAARGTDNGEVLPESIPSAPGTLPHFIEEPDDAYIIKSNPIALRCKARPAMQIFFKCNGEWVHQNEHVSEESLDESSGLKVREVFINVTRQQVEDFHGPEDYWCQCVAWSHLGTSKSRKASVRIAYLRKNFEQDPQGREVPIEGMIVLHCRPPEGVPAAEVEWLKNEEPIDSEQDENIDTRADHNLIIRQARLSDSGNYTCMAANIVAKRRSLSATVVVYVNGGWSSWTEWSACNVRCGRGWQKRSRTCTNPAPLNGGAFCEGMSVQKITCTSLCPVDGSWEVWSEWSVCSPDCEHLRIRECAAPPPRNGGKFCEGLSQESENCTDGLCTLDKKPLHEIKPQRWSRRGIENASDIALYSGLGAAVVAVAVLVIGITLYRRSQSDYGVDVIDSSALTGGFQTFNFKTVRQGNSLLLNSAMQPDLTVSRTYSGPICLQDPLDKELMTESSLFNPLSDIKVKVQSSFMVSLGVSERAEYHGKNHSGTFPHGNNRSFSTMHPRNKTPYIQNLSSLPTRTELRTTGVFGHLGGRLVMPNTGVSLLIPHGAIPEENSWEIYMSINQGEPSLQSDGSEVLLSPEVTCGPPDMIVTTPFALTIPHCADVSSEHWNIHLKKRTQQGKWEEVMSVEDESTSCYCLLDPFACHVLLDSFGTYALTGEPITDCAVKQLKVAVFGCMSCNSLDYNLRVYCVDNTPCAFQEVVSDERHQGGQLLEEPKLLHFKGNTFSLQISVLDIPPFLWRIKPFTACQEVPFSRVWCSNRQPLHCAFSLERYTPTTTQLSCKICIRQLKGHEQILQVQTSILESERETITFFAQEDSTFPAQTGPKAFKIPYSIRQRICATFDTPNAKGKDWQMLAQKNSINRNLSYFATQSSPSAVILNLWEARHQHDGDLDSLACALEEIGRTHTKLSNITESQLDEADFNYSRQNGL</sequence>
<dbReference type="Gene3D" id="1.10.533.10">
    <property type="entry name" value="Death Domain, Fas"/>
    <property type="match status" value="1"/>
</dbReference>
<dbReference type="Pfam" id="PF00090">
    <property type="entry name" value="TSP_1"/>
    <property type="match status" value="2"/>
</dbReference>
<accession>A0A8D2D8H1</accession>
<evidence type="ECO:0000256" key="3">
    <source>
        <dbReference type="ARBA" id="ARBA00022473"/>
    </source>
</evidence>
<dbReference type="PRINTS" id="PR01705">
    <property type="entry name" value="TSP1REPEAT"/>
</dbReference>
<dbReference type="InterPro" id="IPR037936">
    <property type="entry name" value="UNC5A-D"/>
</dbReference>
<feature type="domain" description="ZU5" evidence="18">
    <location>
        <begin position="546"/>
        <end position="686"/>
    </location>
</feature>
<keyword evidence="11" id="KW-1015">Disulfide bond</keyword>
<dbReference type="InterPro" id="IPR036179">
    <property type="entry name" value="Ig-like_dom_sf"/>
</dbReference>
<dbReference type="OrthoDB" id="5973910at2759"/>
<dbReference type="FunFam" id="2.60.220.30:FF:000006">
    <property type="entry name" value="Unc-5 netrin receptor D"/>
    <property type="match status" value="1"/>
</dbReference>
<dbReference type="SMART" id="SM00218">
    <property type="entry name" value="ZU5"/>
    <property type="match status" value="1"/>
</dbReference>
<dbReference type="InterPro" id="IPR000884">
    <property type="entry name" value="TSP1_rpt"/>
</dbReference>
<dbReference type="InterPro" id="IPR003599">
    <property type="entry name" value="Ig_sub"/>
</dbReference>
<comment type="function">
    <text evidence="16">Receptor for netrin required for axon guidance. Mediates axon repulsion of neuronal growth cones in the developing nervous system upon ligand binding.</text>
</comment>
<dbReference type="SUPFAM" id="SSF48726">
    <property type="entry name" value="Immunoglobulin"/>
    <property type="match status" value="2"/>
</dbReference>
<gene>
    <name evidence="19" type="primary">UNC5D</name>
</gene>
<dbReference type="GO" id="GO:2001222">
    <property type="term" value="P:regulation of neuron migration"/>
    <property type="evidence" value="ECO:0007669"/>
    <property type="project" value="Ensembl"/>
</dbReference>
<dbReference type="PANTHER" id="PTHR12582:SF5">
    <property type="entry name" value="NETRIN RECEPTOR UNC5D"/>
    <property type="match status" value="1"/>
</dbReference>
<dbReference type="FunFam" id="2.60.40.10:FF:000037">
    <property type="entry name" value="Unc-5 netrin receptor C"/>
    <property type="match status" value="1"/>
</dbReference>
<evidence type="ECO:0000256" key="10">
    <source>
        <dbReference type="ARBA" id="ARBA00023136"/>
    </source>
</evidence>